<accession>A0A1T5IEQ8</accession>
<keyword evidence="1" id="KW-1133">Transmembrane helix</keyword>
<organism evidence="2 3">
    <name type="scientific">Okibacterium fritillariae</name>
    <dbReference type="NCBI Taxonomy" id="123320"/>
    <lineage>
        <taxon>Bacteria</taxon>
        <taxon>Bacillati</taxon>
        <taxon>Actinomycetota</taxon>
        <taxon>Actinomycetes</taxon>
        <taxon>Micrococcales</taxon>
        <taxon>Microbacteriaceae</taxon>
        <taxon>Okibacterium</taxon>
    </lineage>
</organism>
<dbReference type="Proteomes" id="UP000190857">
    <property type="component" value="Unassembled WGS sequence"/>
</dbReference>
<sequence>MRQTMQVNDPALLDGADELWAEGRHQRALQQLRALMDSDRSRLDVRERLAERYRELGNPDHAGRWGIAIEGWTTELERDRLARLIAARRVPSSDIREFLRVTPDQVSDDAIAEIDTAAATYRDRPRRTKVTPPAEPDTSSEAPLNLMLLAILASLLGAYLVSALATFWEAPPVVARITLLVPVILVACAILSCAIIEAAKRRFLTMTGWLTLALLPLGIVAAACLTGWLVAA</sequence>
<protein>
    <submittedName>
        <fullName evidence="2">Uncharacterized protein</fullName>
    </submittedName>
</protein>
<feature type="transmembrane region" description="Helical" evidence="1">
    <location>
        <begin position="174"/>
        <end position="196"/>
    </location>
</feature>
<dbReference type="Pfam" id="PF20225">
    <property type="entry name" value="DUF6584"/>
    <property type="match status" value="1"/>
</dbReference>
<gene>
    <name evidence="2" type="ORF">SAMN06309945_0347</name>
</gene>
<evidence type="ECO:0000313" key="3">
    <source>
        <dbReference type="Proteomes" id="UP000190857"/>
    </source>
</evidence>
<feature type="transmembrane region" description="Helical" evidence="1">
    <location>
        <begin position="146"/>
        <end position="168"/>
    </location>
</feature>
<keyword evidence="1" id="KW-0472">Membrane</keyword>
<evidence type="ECO:0000256" key="1">
    <source>
        <dbReference type="SAM" id="Phobius"/>
    </source>
</evidence>
<evidence type="ECO:0000313" key="2">
    <source>
        <dbReference type="EMBL" id="SKC37595.1"/>
    </source>
</evidence>
<reference evidence="2 3" key="1">
    <citation type="submission" date="2017-02" db="EMBL/GenBank/DDBJ databases">
        <authorList>
            <person name="Peterson S.W."/>
        </authorList>
    </citation>
    <scope>NUCLEOTIDE SEQUENCE [LARGE SCALE GENOMIC DNA]</scope>
    <source>
        <strain evidence="2 3">VKM Ac-2059</strain>
    </source>
</reference>
<dbReference type="AlphaFoldDB" id="A0A1T5IEQ8"/>
<proteinExistence type="predicted"/>
<feature type="transmembrane region" description="Helical" evidence="1">
    <location>
        <begin position="208"/>
        <end position="231"/>
    </location>
</feature>
<dbReference type="InterPro" id="IPR046491">
    <property type="entry name" value="DUF6584"/>
</dbReference>
<keyword evidence="3" id="KW-1185">Reference proteome</keyword>
<name>A0A1T5IEQ8_9MICO</name>
<dbReference type="EMBL" id="FUZP01000001">
    <property type="protein sequence ID" value="SKC37595.1"/>
    <property type="molecule type" value="Genomic_DNA"/>
</dbReference>
<dbReference type="STRING" id="123320.SAMN06309945_0347"/>
<keyword evidence="1" id="KW-0812">Transmembrane</keyword>